<dbReference type="AlphaFoldDB" id="A0A8B6FK64"/>
<name>A0A8B6FK64_MYTGA</name>
<dbReference type="InterPro" id="IPR010620">
    <property type="entry name" value="SBBP_repeat"/>
</dbReference>
<evidence type="ECO:0000313" key="1">
    <source>
        <dbReference type="EMBL" id="VDI51540.1"/>
    </source>
</evidence>
<protein>
    <recommendedName>
        <fullName evidence="3">SMP-30/Gluconolactonase/LRE-like region domain-containing protein</fullName>
    </recommendedName>
</protein>
<proteinExistence type="predicted"/>
<accession>A0A8B6FK64</accession>
<evidence type="ECO:0000313" key="2">
    <source>
        <dbReference type="Proteomes" id="UP000596742"/>
    </source>
</evidence>
<evidence type="ECO:0008006" key="3">
    <source>
        <dbReference type="Google" id="ProtNLM"/>
    </source>
</evidence>
<sequence length="208" mass="23488">MDPNPRQLTWIMVHNTMYITLYDKNHALVSGDVDGIQIINLKTLKPGRKIKVEGNCRGITSVKDNVWIKNKSNTLITIAIMGKVLKKVQTTFDPWDISANKYGDIYCTDRDNDRIFVVTSDGKEREIYSSPDLKEPNGVTVDDRGDVYVAGYASNNILKIYKNGQKIDIVLTADDGINGPSGLSFNYETRELLVINNYFDSVNIYKVQ</sequence>
<comment type="caution">
    <text evidence="1">The sequence shown here is derived from an EMBL/GenBank/DDBJ whole genome shotgun (WGS) entry which is preliminary data.</text>
</comment>
<dbReference type="Gene3D" id="2.120.10.30">
    <property type="entry name" value="TolB, C-terminal domain"/>
    <property type="match status" value="1"/>
</dbReference>
<reference evidence="1" key="1">
    <citation type="submission" date="2018-11" db="EMBL/GenBank/DDBJ databases">
        <authorList>
            <person name="Alioto T."/>
            <person name="Alioto T."/>
        </authorList>
    </citation>
    <scope>NUCLEOTIDE SEQUENCE</scope>
</reference>
<dbReference type="Pfam" id="PF06739">
    <property type="entry name" value="SBBP"/>
    <property type="match status" value="1"/>
</dbReference>
<organism evidence="1 2">
    <name type="scientific">Mytilus galloprovincialis</name>
    <name type="common">Mediterranean mussel</name>
    <dbReference type="NCBI Taxonomy" id="29158"/>
    <lineage>
        <taxon>Eukaryota</taxon>
        <taxon>Metazoa</taxon>
        <taxon>Spiralia</taxon>
        <taxon>Lophotrochozoa</taxon>
        <taxon>Mollusca</taxon>
        <taxon>Bivalvia</taxon>
        <taxon>Autobranchia</taxon>
        <taxon>Pteriomorphia</taxon>
        <taxon>Mytilida</taxon>
        <taxon>Mytiloidea</taxon>
        <taxon>Mytilidae</taxon>
        <taxon>Mytilinae</taxon>
        <taxon>Mytilus</taxon>
    </lineage>
</organism>
<dbReference type="EMBL" id="UYJE01007076">
    <property type="protein sequence ID" value="VDI51540.1"/>
    <property type="molecule type" value="Genomic_DNA"/>
</dbReference>
<dbReference type="Proteomes" id="UP000596742">
    <property type="component" value="Unassembled WGS sequence"/>
</dbReference>
<dbReference type="SUPFAM" id="SSF63825">
    <property type="entry name" value="YWTD domain"/>
    <property type="match status" value="1"/>
</dbReference>
<gene>
    <name evidence="1" type="ORF">MGAL_10B090780</name>
</gene>
<dbReference type="OrthoDB" id="6043948at2759"/>
<keyword evidence="2" id="KW-1185">Reference proteome</keyword>
<dbReference type="InterPro" id="IPR011042">
    <property type="entry name" value="6-blade_b-propeller_TolB-like"/>
</dbReference>